<accession>A0ABM6U6U4</accession>
<evidence type="ECO:0000313" key="2">
    <source>
        <dbReference type="Proteomes" id="UP000241238"/>
    </source>
</evidence>
<evidence type="ECO:0000313" key="1">
    <source>
        <dbReference type="EMBL" id="AVQ32038.1"/>
    </source>
</evidence>
<protein>
    <submittedName>
        <fullName evidence="1">Uncharacterized protein</fullName>
    </submittedName>
</protein>
<dbReference type="EMBL" id="CP028103">
    <property type="protein sequence ID" value="AVQ32038.1"/>
    <property type="molecule type" value="Genomic_DNA"/>
</dbReference>
<dbReference type="GeneID" id="77468856"/>
<dbReference type="RefSeq" id="WP_005948406.1">
    <property type="nucleotide sequence ID" value="NZ_CP028103.1"/>
</dbReference>
<organism evidence="1 2">
    <name type="scientific">Fusobacterium varium ATCC 27725</name>
    <dbReference type="NCBI Taxonomy" id="469618"/>
    <lineage>
        <taxon>Bacteria</taxon>
        <taxon>Fusobacteriati</taxon>
        <taxon>Fusobacteriota</taxon>
        <taxon>Fusobacteriia</taxon>
        <taxon>Fusobacteriales</taxon>
        <taxon>Fusobacteriaceae</taxon>
        <taxon>Fusobacterium</taxon>
    </lineage>
</organism>
<dbReference type="SUPFAM" id="SSF69279">
    <property type="entry name" value="Phage tail proteins"/>
    <property type="match status" value="1"/>
</dbReference>
<keyword evidence="2" id="KW-1185">Reference proteome</keyword>
<reference evidence="2" key="1">
    <citation type="journal article" date="2018" name="MSphere">
        <title>Fusobacterium Genomics Using MinION and Illumina Sequencing Enables Genome Completion and Correction.</title>
        <authorList>
            <person name="Todd S.M."/>
            <person name="Settlage R.E."/>
            <person name="Lahmers K.K."/>
            <person name="Slade D.J."/>
        </authorList>
    </citation>
    <scope>NUCLEOTIDE SEQUENCE [LARGE SCALE GENOMIC DNA]</scope>
    <source>
        <strain evidence="2">ATCC 27725</strain>
    </source>
</reference>
<sequence>MGLESNYSAIDLKILLNNIEIRSEGYLLEEFELKFKENTHSQINIELKVKKEYKNDWGIYTREDVGSQSENNASFDILLKKRKYFSGIIQNIILMEEDSGDIKIKLEAFSKSEKTDRTKRYKVYQNPNMRYIDIIREIAGRYNDEISILGIESEDNTNVLNTRIKKGLIIQYYETDWEFLIRIVSHLKMAVFSMGAGEISIGFMKGIESIREWNKNNGNIGRGIDKFNNISYYLTSVDFYNLTDNIIENDKKNMGIVTRGHIAYKSGKFYGEYSTKQKDYIYEYIANENIKGCMIEGTVMSIPISKNGKIAIMTVDFYSGLQKTASNKFHNIIKVESAGDSFLFNNKEERFNFPYTTPYSKTNTGYFCTPEVLDTVAVNFPTTEESEGYVVWAVNNEGNIRFSNPYVRNYTTKLENKSEKVCFDFRLNESSYLFECAEDSREIFNNKIIECKNDILVNSKNNITIENANDVSLTTKIYDVEVGENYIESVKSKKSCEYGELIEDISKGRKIRCEIYDITTGAYKVKQ</sequence>
<name>A0ABM6U6U4_FUSVA</name>
<proteinExistence type="predicted"/>
<gene>
    <name evidence="1" type="ORF">C4N18_12690</name>
</gene>
<dbReference type="Proteomes" id="UP000241238">
    <property type="component" value="Chromosome"/>
</dbReference>